<dbReference type="Pfam" id="PF00535">
    <property type="entry name" value="Glycos_transf_2"/>
    <property type="match status" value="1"/>
</dbReference>
<feature type="domain" description="Glycosyltransferase 2-like" evidence="2">
    <location>
        <begin position="34"/>
        <end position="145"/>
    </location>
</feature>
<gene>
    <name evidence="3" type="ORF">HD600_002237</name>
</gene>
<evidence type="ECO:0000313" key="4">
    <source>
        <dbReference type="Proteomes" id="UP000517712"/>
    </source>
</evidence>
<keyword evidence="1" id="KW-1133">Transmembrane helix</keyword>
<organism evidence="3 4">
    <name type="scientific">Microbacterium ginsengiterrae</name>
    <dbReference type="NCBI Taxonomy" id="546115"/>
    <lineage>
        <taxon>Bacteria</taxon>
        <taxon>Bacillati</taxon>
        <taxon>Actinomycetota</taxon>
        <taxon>Actinomycetes</taxon>
        <taxon>Micrococcales</taxon>
        <taxon>Microbacteriaceae</taxon>
        <taxon>Microbacterium</taxon>
    </lineage>
</organism>
<evidence type="ECO:0000259" key="2">
    <source>
        <dbReference type="Pfam" id="PF00535"/>
    </source>
</evidence>
<dbReference type="EMBL" id="JACHMU010000001">
    <property type="protein sequence ID" value="MBB5743740.1"/>
    <property type="molecule type" value="Genomic_DNA"/>
</dbReference>
<protein>
    <recommendedName>
        <fullName evidence="2">Glycosyltransferase 2-like domain-containing protein</fullName>
    </recommendedName>
</protein>
<accession>A0A7W9FC11</accession>
<dbReference type="InterPro" id="IPR001173">
    <property type="entry name" value="Glyco_trans_2-like"/>
</dbReference>
<proteinExistence type="predicted"/>
<feature type="transmembrane region" description="Helical" evidence="1">
    <location>
        <begin position="344"/>
        <end position="365"/>
    </location>
</feature>
<evidence type="ECO:0000313" key="3">
    <source>
        <dbReference type="EMBL" id="MBB5743740.1"/>
    </source>
</evidence>
<dbReference type="Gene3D" id="3.90.550.10">
    <property type="entry name" value="Spore Coat Polysaccharide Biosynthesis Protein SpsA, Chain A"/>
    <property type="match status" value="1"/>
</dbReference>
<keyword evidence="1" id="KW-0472">Membrane</keyword>
<keyword evidence="1" id="KW-0812">Transmembrane</keyword>
<evidence type="ECO:0000256" key="1">
    <source>
        <dbReference type="SAM" id="Phobius"/>
    </source>
</evidence>
<dbReference type="CDD" id="cd00761">
    <property type="entry name" value="Glyco_tranf_GTA_type"/>
    <property type="match status" value="1"/>
</dbReference>
<keyword evidence="4" id="KW-1185">Reference proteome</keyword>
<reference evidence="3 4" key="1">
    <citation type="submission" date="2020-08" db="EMBL/GenBank/DDBJ databases">
        <title>Sequencing the genomes of 1000 actinobacteria strains.</title>
        <authorList>
            <person name="Klenk H.-P."/>
        </authorList>
    </citation>
    <scope>NUCLEOTIDE SEQUENCE [LARGE SCALE GENOMIC DNA]</scope>
    <source>
        <strain evidence="3 4">DSM 24823</strain>
    </source>
</reference>
<comment type="caution">
    <text evidence="3">The sequence shown here is derived from an EMBL/GenBank/DDBJ whole genome shotgun (WGS) entry which is preliminary data.</text>
</comment>
<dbReference type="AlphaFoldDB" id="A0A7W9FC11"/>
<name>A0A7W9FC11_9MICO</name>
<dbReference type="SUPFAM" id="SSF53448">
    <property type="entry name" value="Nucleotide-diphospho-sugar transferases"/>
    <property type="match status" value="1"/>
</dbReference>
<dbReference type="InterPro" id="IPR029044">
    <property type="entry name" value="Nucleotide-diphossugar_trans"/>
</dbReference>
<dbReference type="Proteomes" id="UP000517712">
    <property type="component" value="Unassembled WGS sequence"/>
</dbReference>
<sequence>MIQDADPTIRAFIVAHNLPVEDVRLALADLIDENPGRVRVEQLDDGIRSPSGPFNYGMRSSTADYVGIMGSDDELDPTSIREWRACAEARHADAVIAKVVRGANRGLVRSPAKRVWKFGALDFAKDRLSYRSAPLGLIRRDAVERFDLRLLEGAGNGGDLPFVTRLWALGRVVPSTGLGAYVEHADAPARVTWAAKPIDEEHGSIRWMLSGTFINSLRPSYRTALGTKLLRRNVMDSIRKRDGGRALTNEDMAGLRRSIQMILAYAPRSRWLVSRAHGAMIEELLRDAPRREVIVGWDEIAANPSHRDSLLPARLRFVLHRQAQPRYAAAAALIKVGSSRYLPAAVRATIALATTVVAIVAVLVVRSVSSG</sequence>